<evidence type="ECO:0000313" key="2">
    <source>
        <dbReference type="EMBL" id="RWU03911.1"/>
    </source>
</evidence>
<reference evidence="2 3" key="1">
    <citation type="submission" date="2018-06" db="EMBL/GenBank/DDBJ databases">
        <title>Pedobacter endophyticus sp. nov., an endophytic bacterium isolated from a leaf of Triticum aestivum.</title>
        <authorList>
            <person name="Zhang L."/>
        </authorList>
    </citation>
    <scope>NUCLEOTIDE SEQUENCE [LARGE SCALE GENOMIC DNA]</scope>
    <source>
        <strain evidence="2 3">CM134L-2</strain>
    </source>
</reference>
<feature type="transmembrane region" description="Helical" evidence="1">
    <location>
        <begin position="71"/>
        <end position="89"/>
    </location>
</feature>
<dbReference type="OrthoDB" id="1120881at2"/>
<feature type="transmembrane region" description="Helical" evidence="1">
    <location>
        <begin position="109"/>
        <end position="129"/>
    </location>
</feature>
<proteinExistence type="predicted"/>
<comment type="caution">
    <text evidence="2">The sequence shown here is derived from an EMBL/GenBank/DDBJ whole genome shotgun (WGS) entry which is preliminary data.</text>
</comment>
<feature type="transmembrane region" description="Helical" evidence="1">
    <location>
        <begin position="183"/>
        <end position="203"/>
    </location>
</feature>
<evidence type="ECO:0008006" key="4">
    <source>
        <dbReference type="Google" id="ProtNLM"/>
    </source>
</evidence>
<keyword evidence="1" id="KW-0472">Membrane</keyword>
<feature type="transmembrane region" description="Helical" evidence="1">
    <location>
        <begin position="161"/>
        <end position="177"/>
    </location>
</feature>
<feature type="transmembrane region" description="Helical" evidence="1">
    <location>
        <begin position="135"/>
        <end position="154"/>
    </location>
</feature>
<keyword evidence="3" id="KW-1185">Reference proteome</keyword>
<protein>
    <recommendedName>
        <fullName evidence="4">DUF308 domain-containing protein</fullName>
    </recommendedName>
</protein>
<dbReference type="EMBL" id="SAYW01000008">
    <property type="protein sequence ID" value="RWU03911.1"/>
    <property type="molecule type" value="Genomic_DNA"/>
</dbReference>
<keyword evidence="1" id="KW-1133">Transmembrane helix</keyword>
<keyword evidence="1" id="KW-0812">Transmembrane</keyword>
<name>A0A443YJJ2_9SPHI</name>
<dbReference type="AlphaFoldDB" id="A0A443YJJ2"/>
<gene>
    <name evidence="2" type="ORF">DPV69_19695</name>
</gene>
<dbReference type="RefSeq" id="WP_113649150.1">
    <property type="nucleotide sequence ID" value="NZ_QMHN01000008.1"/>
</dbReference>
<dbReference type="Proteomes" id="UP000284120">
    <property type="component" value="Unassembled WGS sequence"/>
</dbReference>
<feature type="transmembrane region" description="Helical" evidence="1">
    <location>
        <begin position="23"/>
        <end position="45"/>
    </location>
</feature>
<evidence type="ECO:0000256" key="1">
    <source>
        <dbReference type="SAM" id="Phobius"/>
    </source>
</evidence>
<accession>A0A443YJJ2</accession>
<sequence length="210" mass="23072">MNQKEQLDTLNDIRNIMNRSSKFISLSGLSGIFAGLTALVGAYFAHQALKAYVAGDYGYGMDADSDIEIDLLKIGILVLIVAVLGGIFFTYRQSKKKNLPLWDNTSKNLLINLFIPLATGGLFVIGLLLNHSSAFGLIAPSTLVFYGLALINASKFTYSDIRFLGICEIILGIIAMFNIGLGLYFWVAGFGVLHILYGSIMYFKYEKGEK</sequence>
<organism evidence="2 3">
    <name type="scientific">Pedobacter chitinilyticus</name>
    <dbReference type="NCBI Taxonomy" id="2233776"/>
    <lineage>
        <taxon>Bacteria</taxon>
        <taxon>Pseudomonadati</taxon>
        <taxon>Bacteroidota</taxon>
        <taxon>Sphingobacteriia</taxon>
        <taxon>Sphingobacteriales</taxon>
        <taxon>Sphingobacteriaceae</taxon>
        <taxon>Pedobacter</taxon>
    </lineage>
</organism>
<evidence type="ECO:0000313" key="3">
    <source>
        <dbReference type="Proteomes" id="UP000284120"/>
    </source>
</evidence>